<organism evidence="1 2">
    <name type="scientific">Asaia bogorensis</name>
    <dbReference type="NCBI Taxonomy" id="91915"/>
    <lineage>
        <taxon>Bacteria</taxon>
        <taxon>Pseudomonadati</taxon>
        <taxon>Pseudomonadota</taxon>
        <taxon>Alphaproteobacteria</taxon>
        <taxon>Acetobacterales</taxon>
        <taxon>Acetobacteraceae</taxon>
        <taxon>Asaia</taxon>
    </lineage>
</organism>
<comment type="caution">
    <text evidence="1">The sequence shown here is derived from an EMBL/GenBank/DDBJ whole genome shotgun (WGS) entry which is preliminary data.</text>
</comment>
<reference evidence="1 2" key="1">
    <citation type="journal article" date="2014" name="Genome Biol. Evol.">
        <title>Acetic acid bacteria genomes reveal functional traits for adaptation to life in insect guts.</title>
        <authorList>
            <person name="Chouaia B."/>
            <person name="Gaiarsa S."/>
            <person name="Crotti E."/>
            <person name="Comandatore F."/>
            <person name="Degli Esposti M."/>
            <person name="Ricci I."/>
            <person name="Alma A."/>
            <person name="Favia G."/>
            <person name="Bandi C."/>
            <person name="Daffonchio D."/>
        </authorList>
    </citation>
    <scope>NUCLEOTIDE SEQUENCE [LARGE SCALE GENOMIC DNA]</scope>
    <source>
        <strain evidence="1 2">SF2.1</strain>
    </source>
</reference>
<name>A0A060QH33_9PROT</name>
<evidence type="ECO:0000313" key="1">
    <source>
        <dbReference type="EMBL" id="CDG40469.1"/>
    </source>
</evidence>
<evidence type="ECO:0000313" key="2">
    <source>
        <dbReference type="Proteomes" id="UP000027583"/>
    </source>
</evidence>
<gene>
    <name evidence="1" type="ORF">ASAP_2424</name>
</gene>
<reference evidence="1 2" key="2">
    <citation type="journal article" date="2014" name="PLoS ONE">
        <title>Evolution of mitochondria reconstructed from the energy metabolism of living bacteria.</title>
        <authorList>
            <person name="Degli Esposti M."/>
            <person name="Chouaia B."/>
            <person name="Comandatore F."/>
            <person name="Crotti E."/>
            <person name="Sassera D."/>
            <person name="Lievens P.M."/>
            <person name="Daffonchio D."/>
            <person name="Bandi C."/>
        </authorList>
    </citation>
    <scope>NUCLEOTIDE SEQUENCE [LARGE SCALE GENOMIC DNA]</scope>
    <source>
        <strain evidence="1 2">SF2.1</strain>
    </source>
</reference>
<protein>
    <submittedName>
        <fullName evidence="1">Uncharacterized protein</fullName>
    </submittedName>
</protein>
<dbReference type="EMBL" id="CBLX010000017">
    <property type="protein sequence ID" value="CDG40469.1"/>
    <property type="molecule type" value="Genomic_DNA"/>
</dbReference>
<dbReference type="Proteomes" id="UP000027583">
    <property type="component" value="Unassembled WGS sequence"/>
</dbReference>
<dbReference type="AlphaFoldDB" id="A0A060QH33"/>
<accession>A0A060QH33</accession>
<proteinExistence type="predicted"/>
<sequence>MRETGRHRVAFPSALDKKDGFYSTSTISLRYRTETYFPATSYVEQQQRKLRDNCAAMTESSRTVTYLHHGALPKALMGC</sequence>